<dbReference type="InterPro" id="IPR042066">
    <property type="entry name" value="Spt6_death-like"/>
</dbReference>
<dbReference type="Pfam" id="PF14641">
    <property type="entry name" value="HTH_44"/>
    <property type="match status" value="1"/>
</dbReference>
<feature type="compositionally biased region" description="Polar residues" evidence="7">
    <location>
        <begin position="141"/>
        <end position="150"/>
    </location>
</feature>
<feature type="domain" description="S1 motif" evidence="9">
    <location>
        <begin position="1192"/>
        <end position="1247"/>
    </location>
</feature>
<evidence type="ECO:0000256" key="3">
    <source>
        <dbReference type="ARBA" id="ARBA00023163"/>
    </source>
</evidence>
<dbReference type="Pfam" id="PF00575">
    <property type="entry name" value="S1"/>
    <property type="match status" value="1"/>
</dbReference>
<dbReference type="FunFam" id="1.10.10.650:FF:000002">
    <property type="entry name" value="Transcription elongation factor spt6"/>
    <property type="match status" value="1"/>
</dbReference>
<feature type="compositionally biased region" description="Low complexity" evidence="7">
    <location>
        <begin position="1489"/>
        <end position="1500"/>
    </location>
</feature>
<name>A0A1X7VIA2_AMPQE</name>
<dbReference type="Gene3D" id="1.10.150.850">
    <property type="entry name" value="Spt6, helix-hairpin-helix domain"/>
    <property type="match status" value="1"/>
</dbReference>
<dbReference type="GO" id="GO:0140673">
    <property type="term" value="P:transcription elongation-coupled chromatin remodeling"/>
    <property type="evidence" value="ECO:0007669"/>
    <property type="project" value="InterPro"/>
</dbReference>
<evidence type="ECO:0000256" key="4">
    <source>
        <dbReference type="ARBA" id="ARBA00023242"/>
    </source>
</evidence>
<dbReference type="InterPro" id="IPR028088">
    <property type="entry name" value="Spt6_HTH_DNA-bd_dom"/>
</dbReference>
<dbReference type="InterPro" id="IPR012337">
    <property type="entry name" value="RNaseH-like_sf"/>
</dbReference>
<dbReference type="OrthoDB" id="343921at2759"/>
<dbReference type="EnsemblMetazoa" id="XM_019993185.1">
    <property type="protein sequence ID" value="XP_019848744.1"/>
    <property type="gene ID" value="LOC100640829"/>
</dbReference>
<dbReference type="InterPro" id="IPR023319">
    <property type="entry name" value="Tex-like_HTH_dom_sf"/>
</dbReference>
<protein>
    <submittedName>
        <fullName evidence="10">Uncharacterized protein</fullName>
    </submittedName>
</protein>
<dbReference type="PROSITE" id="PS50126">
    <property type="entry name" value="S1"/>
    <property type="match status" value="1"/>
</dbReference>
<evidence type="ECO:0000256" key="2">
    <source>
        <dbReference type="ARBA" id="ARBA00009253"/>
    </source>
</evidence>
<dbReference type="eggNOG" id="KOG1856">
    <property type="taxonomic scope" value="Eukaryota"/>
</dbReference>
<dbReference type="SMART" id="SM00252">
    <property type="entry name" value="SH2"/>
    <property type="match status" value="1"/>
</dbReference>
<dbReference type="Pfam" id="PF14635">
    <property type="entry name" value="HHH_7"/>
    <property type="match status" value="1"/>
</dbReference>
<dbReference type="Pfam" id="PF14639">
    <property type="entry name" value="YqgF"/>
    <property type="match status" value="1"/>
</dbReference>
<dbReference type="InterPro" id="IPR037027">
    <property type="entry name" value="YqgF/RNaseH-like_dom_sf"/>
</dbReference>
<organism evidence="10">
    <name type="scientific">Amphimedon queenslandica</name>
    <name type="common">Sponge</name>
    <dbReference type="NCBI Taxonomy" id="400682"/>
    <lineage>
        <taxon>Eukaryota</taxon>
        <taxon>Metazoa</taxon>
        <taxon>Porifera</taxon>
        <taxon>Demospongiae</taxon>
        <taxon>Heteroscleromorpha</taxon>
        <taxon>Haplosclerida</taxon>
        <taxon>Niphatidae</taxon>
        <taxon>Amphimedon</taxon>
    </lineage>
</organism>
<dbReference type="Pfam" id="PF22706">
    <property type="entry name" value="Tex_central_region"/>
    <property type="match status" value="1"/>
</dbReference>
<dbReference type="InterPro" id="IPR012340">
    <property type="entry name" value="NA-bd_OB-fold"/>
</dbReference>
<dbReference type="CDD" id="cd09918">
    <property type="entry name" value="SH2_Nterm_SPT6_like"/>
    <property type="match status" value="1"/>
</dbReference>
<dbReference type="SUPFAM" id="SSF158832">
    <property type="entry name" value="Tex N-terminal region-like"/>
    <property type="match status" value="1"/>
</dbReference>
<dbReference type="GO" id="GO:0008023">
    <property type="term" value="C:transcription elongation factor complex"/>
    <property type="evidence" value="ECO:0007669"/>
    <property type="project" value="TreeGrafter"/>
</dbReference>
<dbReference type="InterPro" id="IPR036860">
    <property type="entry name" value="SH2_dom_sf"/>
</dbReference>
<dbReference type="Gene3D" id="2.40.50.140">
    <property type="entry name" value="Nucleic acid-binding proteins"/>
    <property type="match status" value="1"/>
</dbReference>
<dbReference type="InterPro" id="IPR028231">
    <property type="entry name" value="Spt6_YqgF"/>
</dbReference>
<dbReference type="Gene3D" id="3.30.505.10">
    <property type="entry name" value="SH2 domain"/>
    <property type="match status" value="2"/>
</dbReference>
<dbReference type="Gene3D" id="1.10.3500.10">
    <property type="entry name" value="Tex N-terminal region-like"/>
    <property type="match status" value="1"/>
</dbReference>
<evidence type="ECO:0000256" key="6">
    <source>
        <dbReference type="PROSITE-ProRule" id="PRU00191"/>
    </source>
</evidence>
<dbReference type="SUPFAM" id="SSF50249">
    <property type="entry name" value="Nucleic acid-binding proteins"/>
    <property type="match status" value="1"/>
</dbReference>
<gene>
    <name evidence="10" type="primary">100640829</name>
</gene>
<dbReference type="Pfam" id="PF14633">
    <property type="entry name" value="SH2_2"/>
    <property type="match status" value="1"/>
</dbReference>
<dbReference type="GO" id="GO:0031491">
    <property type="term" value="F:nucleosome binding"/>
    <property type="evidence" value="ECO:0007669"/>
    <property type="project" value="TreeGrafter"/>
</dbReference>
<comment type="subcellular location">
    <subcellularLocation>
        <location evidence="1 5">Nucleus</location>
    </subcellularLocation>
</comment>
<feature type="region of interest" description="Disordered" evidence="7">
    <location>
        <begin position="1488"/>
        <end position="1525"/>
    </location>
</feature>
<keyword evidence="11" id="KW-1185">Reference proteome</keyword>
<dbReference type="InterPro" id="IPR041692">
    <property type="entry name" value="HHH_9"/>
</dbReference>
<feature type="compositionally biased region" description="Acidic residues" evidence="7">
    <location>
        <begin position="208"/>
        <end position="232"/>
    </location>
</feature>
<dbReference type="Gene3D" id="3.30.420.140">
    <property type="entry name" value="YqgF/RNase H-like domain"/>
    <property type="match status" value="1"/>
</dbReference>
<dbReference type="InterPro" id="IPR032706">
    <property type="entry name" value="Spt6_HHH"/>
</dbReference>
<reference evidence="10" key="2">
    <citation type="submission" date="2017-05" db="UniProtKB">
        <authorList>
            <consortium name="EnsemblMetazoa"/>
        </authorList>
    </citation>
    <scope>IDENTIFICATION</scope>
</reference>
<dbReference type="KEGG" id="aqu:100640829"/>
<accession>A0A1X7VIA2</accession>
<dbReference type="InterPro" id="IPR035018">
    <property type="entry name" value="Spt6_SH2_C"/>
</dbReference>
<dbReference type="InterPro" id="IPR028083">
    <property type="entry name" value="Spt6_acidic_N_dom"/>
</dbReference>
<dbReference type="Gene3D" id="1.10.10.650">
    <property type="entry name" value="RuvA domain 2-like"/>
    <property type="match status" value="1"/>
</dbReference>
<dbReference type="Pfam" id="PF17674">
    <property type="entry name" value="HHH_9"/>
    <property type="match status" value="1"/>
</dbReference>
<feature type="region of interest" description="Disordered" evidence="7">
    <location>
        <begin position="1"/>
        <end position="93"/>
    </location>
</feature>
<evidence type="ECO:0000256" key="5">
    <source>
        <dbReference type="PIRNR" id="PIRNR036947"/>
    </source>
</evidence>
<evidence type="ECO:0000259" key="9">
    <source>
        <dbReference type="PROSITE" id="PS50126"/>
    </source>
</evidence>
<dbReference type="InterPro" id="IPR000980">
    <property type="entry name" value="SH2"/>
</dbReference>
<dbReference type="PANTHER" id="PTHR10145:SF6">
    <property type="entry name" value="TRANSCRIPTION ELONGATION FACTOR SPT6"/>
    <property type="match status" value="1"/>
</dbReference>
<feature type="compositionally biased region" description="Acidic residues" evidence="7">
    <location>
        <begin position="9"/>
        <end position="23"/>
    </location>
</feature>
<evidence type="ECO:0000313" key="10">
    <source>
        <dbReference type="EnsemblMetazoa" id="Aqu2.1.39771_001"/>
    </source>
</evidence>
<dbReference type="SUPFAM" id="SSF53098">
    <property type="entry name" value="Ribonuclease H-like"/>
    <property type="match status" value="1"/>
</dbReference>
<dbReference type="InterPro" id="IPR017072">
    <property type="entry name" value="TF_Spt6"/>
</dbReference>
<dbReference type="InterPro" id="IPR010994">
    <property type="entry name" value="RuvA_2-like"/>
</dbReference>
<dbReference type="InterPro" id="IPR035420">
    <property type="entry name" value="Spt6_SH2"/>
</dbReference>
<dbReference type="GO" id="GO:0003677">
    <property type="term" value="F:DNA binding"/>
    <property type="evidence" value="ECO:0007669"/>
    <property type="project" value="InterPro"/>
</dbReference>
<evidence type="ECO:0000313" key="11">
    <source>
        <dbReference type="Proteomes" id="UP000007879"/>
    </source>
</evidence>
<reference evidence="11" key="1">
    <citation type="journal article" date="2010" name="Nature">
        <title>The Amphimedon queenslandica genome and the evolution of animal complexity.</title>
        <authorList>
            <person name="Srivastava M."/>
            <person name="Simakov O."/>
            <person name="Chapman J."/>
            <person name="Fahey B."/>
            <person name="Gauthier M.E."/>
            <person name="Mitros T."/>
            <person name="Richards G.S."/>
            <person name="Conaco C."/>
            <person name="Dacre M."/>
            <person name="Hellsten U."/>
            <person name="Larroux C."/>
            <person name="Putnam N.H."/>
            <person name="Stanke M."/>
            <person name="Adamska M."/>
            <person name="Darling A."/>
            <person name="Degnan S.M."/>
            <person name="Oakley T.H."/>
            <person name="Plachetzki D.C."/>
            <person name="Zhai Y."/>
            <person name="Adamski M."/>
            <person name="Calcino A."/>
            <person name="Cummins S.F."/>
            <person name="Goodstein D.M."/>
            <person name="Harris C."/>
            <person name="Jackson D.J."/>
            <person name="Leys S.P."/>
            <person name="Shu S."/>
            <person name="Woodcroft B.J."/>
            <person name="Vervoort M."/>
            <person name="Kosik K.S."/>
            <person name="Manning G."/>
            <person name="Degnan B.M."/>
            <person name="Rokhsar D.S."/>
        </authorList>
    </citation>
    <scope>NUCLEOTIDE SEQUENCE [LARGE SCALE GENOMIC DNA]</scope>
</reference>
<feature type="compositionally biased region" description="Acidic residues" evidence="7">
    <location>
        <begin position="82"/>
        <end position="91"/>
    </location>
</feature>
<comment type="similarity">
    <text evidence="2 5">Belongs to the SPT6 family.</text>
</comment>
<keyword evidence="6" id="KW-0727">SH2 domain</keyword>
<dbReference type="FunFam" id="1.10.10.2740:FF:000002">
    <property type="entry name" value="Transcription elongation factor Spt6"/>
    <property type="match status" value="1"/>
</dbReference>
<feature type="compositionally biased region" description="Acidic residues" evidence="7">
    <location>
        <begin position="36"/>
        <end position="68"/>
    </location>
</feature>
<dbReference type="Proteomes" id="UP000007879">
    <property type="component" value="Unassembled WGS sequence"/>
</dbReference>
<dbReference type="FunFam" id="3.30.505.10:FF:000030">
    <property type="entry name" value="Transcription elongation factor spt6"/>
    <property type="match status" value="1"/>
</dbReference>
<feature type="domain" description="SH2" evidence="8">
    <location>
        <begin position="1289"/>
        <end position="1396"/>
    </location>
</feature>
<evidence type="ECO:0000256" key="1">
    <source>
        <dbReference type="ARBA" id="ARBA00004123"/>
    </source>
</evidence>
<dbReference type="GO" id="GO:0034728">
    <property type="term" value="P:nucleosome organization"/>
    <property type="evidence" value="ECO:0007669"/>
    <property type="project" value="TreeGrafter"/>
</dbReference>
<dbReference type="GO" id="GO:0042393">
    <property type="term" value="F:histone binding"/>
    <property type="evidence" value="ECO:0007669"/>
    <property type="project" value="TreeGrafter"/>
</dbReference>
<sequence length="1525" mass="174946">MADDKEGFFDDEAEESEAEEEEEGGKGRRGGLLSSEDSEEEEDDDDGQDLEDLIDDNVVEEEEGEGDEGRERKKRRKRSIDDQLDDEDYDVILENTGISVHKKFKRVQMFDSDDEEEGVVNDEGVEPGPSDNEEELALDQSFDSNQSRQKGASRVEEEDDDEFGDFIVGDDGRPVGYKKTDLFSEPALLEAQEIFGVDFKPSDFGLGSDEEGEEEEVGEEEEREDDDDEMDGEVGVRVKKRKKKSKNRSIYDVYEPSELERSHLTDQDKIIRITDVPERYQTRAIPVRSSDEGELQLESDWVYHQAFCSPPVSNQPYSQHTQQQRAGAVSNAKSPSAIPKIKEALNFMRNYFFEVPFIGTYRREYVEPELNMEDLWKIYYWDEKWMQLQQRKKDLKKLFKRIQDWQFNKVKEEPERALNEDYRTLDTDDILRLDAVQTEEELSDVYAHFMLYYGRDLIAMKNKRESTADTDNDDVLKTTVKQSKKKDYYSLCQEAGLGALASKFGLTPEQFGENLRDNYQRHETEQHPYEPEEAAQEFIQTSGLFVNVRAVLQGACHMVAMQLASEPLVRQALRQVYQTRAVINVSPTKKGRKEIDESHSIFSYKYIKNKPVREIKGDEFLRLHQAETDGLINVKISIDIEQSSYDKRGQSSTFLEEIRILFYRDEFSLLVEKWNAQRAQSVAQCLMKVLYPQMEKELRAKLLAEAKEHVLQCCVLKFRNWLDVGNSLTSRDEDEVINESETSHRVMAVAYSDDWSVPSFACFLNGNGEVLDYLRLAYIHKRVNVNSEVEKEQKEEETRKLRQTMEKRKPDVVVVAASSRQALSVIDELKTCLVEADGVAPPTIELMDPNISEIYSKSNRAKEEFPSYPQLLLCAISLGRRVQEPLYEFTSLLSSHDEEYLSLILHPLQRSLSVEDLKKGLEVELVNKVNSIGVDINFCIEHSHAEHMLPYVAGFGPRKSTGLLKLLRQENIQLQNRSQIVTQCSIGPQVFINCAGFIKVLPSTFTVSDSAYVEVLDSTRVHPETYEWARKMAFDALEYYDEVGDESNPSAAVEDVMDTPEKLKDLDLDAFADELRRQEYGDKGLTLYDIRDELFAPFRDNRQMFGKMSADERFTLLTGETHDTIHEGKLITCTVVGIARRRPNQEALTQANPIRDQTGYWQCPFCLASDFADVSRVWSHVDSHECPGQPVGVRTRLENGLNGFIAIKNISDSLVHNPEDRVKPGMTIHCRILSVNIEKFSVDLTCRSSDLIDKAGKFSITRDIYFDYEAAEADSKKDRAATQQKPKDRYLKRVIVHPSFKNVSFLEAQKLLMNMEQGEAIFRPSSQGVDQLTLTWKVTDSIIQHVNIKEEGKPNQFSIGKSLLIGNEEYEDLDEILARYVQPLAGNVRDILTYKYYNEANGGDKRILEKLLKDEKTKHPKKIPYFLSASREHPGKFILSYQPSTRAKFEYVGIKPEGYWYRGQLFRSVNSLINWFKENFRAAPVIRHTPTPSVSSATPSFRGIPSSVRGATPYTPGQWDKTPVM</sequence>
<feature type="compositionally biased region" description="Acidic residues" evidence="7">
    <location>
        <begin position="111"/>
        <end position="137"/>
    </location>
</feature>
<dbReference type="Pfam" id="PF14632">
    <property type="entry name" value="SPT6_acidic"/>
    <property type="match status" value="1"/>
</dbReference>
<dbReference type="PIRSF" id="PIRSF036947">
    <property type="entry name" value="Spt6"/>
    <property type="match status" value="1"/>
</dbReference>
<dbReference type="InterPro" id="IPR035019">
    <property type="entry name" value="Spt6_SH2_N"/>
</dbReference>
<dbReference type="SUPFAM" id="SSF47781">
    <property type="entry name" value="RuvA domain 2-like"/>
    <property type="match status" value="2"/>
</dbReference>
<keyword evidence="3 5" id="KW-0804">Transcription</keyword>
<dbReference type="InterPro" id="IPR023323">
    <property type="entry name" value="Tex-like_dom_sf"/>
</dbReference>
<keyword evidence="4 5" id="KW-0539">Nucleus</keyword>
<evidence type="ECO:0000259" key="8">
    <source>
        <dbReference type="PROSITE" id="PS50001"/>
    </source>
</evidence>
<dbReference type="PROSITE" id="PS50001">
    <property type="entry name" value="SH2"/>
    <property type="match status" value="1"/>
</dbReference>
<dbReference type="InterPro" id="IPR003029">
    <property type="entry name" value="S1_domain"/>
</dbReference>
<proteinExistence type="inferred from homology"/>
<dbReference type="STRING" id="400682.A0A1X7VIA2"/>
<comment type="function">
    <text evidence="5">Histone H3-H4 chaperone that plays a role in maintenance of chromatin structure during RNA polymerase II transcription elongation.</text>
</comment>
<dbReference type="InParanoid" id="A0A1X7VIA2"/>
<dbReference type="SUPFAM" id="SSF55550">
    <property type="entry name" value="SH2 domain"/>
    <property type="match status" value="1"/>
</dbReference>
<dbReference type="EnsemblMetazoa" id="Aqu2.1.39771_001">
    <property type="protein sequence ID" value="Aqu2.1.39771_001"/>
    <property type="gene ID" value="Aqu2.1.39771"/>
</dbReference>
<dbReference type="PANTHER" id="PTHR10145">
    <property type="entry name" value="TRANSCRIPTION ELONGATION FACTOR SPT6"/>
    <property type="match status" value="1"/>
</dbReference>
<evidence type="ECO:0000256" key="7">
    <source>
        <dbReference type="SAM" id="MobiDB-lite"/>
    </source>
</evidence>
<dbReference type="InterPro" id="IPR055179">
    <property type="entry name" value="Tex-like_central_region"/>
</dbReference>
<feature type="region of interest" description="Disordered" evidence="7">
    <location>
        <begin position="109"/>
        <end position="170"/>
    </location>
</feature>
<dbReference type="CDD" id="cd09928">
    <property type="entry name" value="SH2_Cterm_SPT6_like"/>
    <property type="match status" value="1"/>
</dbReference>
<dbReference type="Gene3D" id="1.10.10.2740">
    <property type="entry name" value="Spt6, Death-like domain"/>
    <property type="match status" value="1"/>
</dbReference>
<feature type="region of interest" description="Disordered" evidence="7">
    <location>
        <begin position="199"/>
        <end position="233"/>
    </location>
</feature>